<gene>
    <name evidence="2" type="ORF">PAC_12207</name>
</gene>
<evidence type="ECO:0008006" key="4">
    <source>
        <dbReference type="Google" id="ProtNLM"/>
    </source>
</evidence>
<dbReference type="EMBL" id="FJOG01000020">
    <property type="protein sequence ID" value="CZR62310.1"/>
    <property type="molecule type" value="Genomic_DNA"/>
</dbReference>
<keyword evidence="3" id="KW-1185">Reference proteome</keyword>
<dbReference type="OrthoDB" id="3508416at2759"/>
<evidence type="ECO:0000313" key="2">
    <source>
        <dbReference type="EMBL" id="CZR62310.1"/>
    </source>
</evidence>
<protein>
    <recommendedName>
        <fullName evidence="4">RRM domain-containing protein</fullName>
    </recommendedName>
</protein>
<proteinExistence type="predicted"/>
<name>A0A1L7XB90_9HELO</name>
<feature type="compositionally biased region" description="Polar residues" evidence="1">
    <location>
        <begin position="300"/>
        <end position="331"/>
    </location>
</feature>
<dbReference type="AlphaFoldDB" id="A0A1L7XB90"/>
<accession>A0A1L7XB90</accession>
<feature type="compositionally biased region" description="Basic and acidic residues" evidence="1">
    <location>
        <begin position="1"/>
        <end position="11"/>
    </location>
</feature>
<feature type="region of interest" description="Disordered" evidence="1">
    <location>
        <begin position="1"/>
        <end position="59"/>
    </location>
</feature>
<sequence>MDTNKYDTLQERRKRMTGGSGSKSANTTSPQSPIVPNGLATWGVSPRGATPLNPRAQKGQRNFNTSWRLDRSLGIPTQQQELAPLAAPATTGTNSLTSFQTSRQTLPNSETHTIILSNVPRRAQIVSALPIRHSMMDQLSPLANVLRASNETQETSQKVDSGMSAFLVAFIASFAATSNSNTITRPADPTRPNPPKSEEDIVVFRGRHPVGIFQPIRQPVGPPPAMAAEDPRNFVRRGMGFPYRNLISSGGRDTIVHAAHSSSSDALGGGPSATLKLAGNGVHQDTASYPPQKYSNALSSWRATDSQLSNTNPATSSMRPSGLATSPSMSILPTLKPPTGLSASIRPSRSTTMLDRTTERDRSRFRPSRKWLAAHGLASGSTSATNYQGDPKSKSALATERGLPDKANCALWLTGLPGDITYPTIFDWLEYRSAGGVWALHINPPKDFHLGSAARLIFFEQENAQRLYDATQDPHSLFLDNCKVNVEFNREGNRRRDDVETRVLEIEGPTEKMSWSFWKSYFDKGIIYDLDRWFSLPCSFEEKAKIEIRFARVDGQAQKAIQKIQKDKDMDHIVQAYYKVDPCEGS</sequence>
<feature type="compositionally biased region" description="Polar residues" evidence="1">
    <location>
        <begin position="341"/>
        <end position="355"/>
    </location>
</feature>
<evidence type="ECO:0000256" key="1">
    <source>
        <dbReference type="SAM" id="MobiDB-lite"/>
    </source>
</evidence>
<reference evidence="2 3" key="1">
    <citation type="submission" date="2016-03" db="EMBL/GenBank/DDBJ databases">
        <authorList>
            <person name="Ploux O."/>
        </authorList>
    </citation>
    <scope>NUCLEOTIDE SEQUENCE [LARGE SCALE GENOMIC DNA]</scope>
    <source>
        <strain evidence="2 3">UAMH 11012</strain>
    </source>
</reference>
<dbReference type="Proteomes" id="UP000184330">
    <property type="component" value="Unassembled WGS sequence"/>
</dbReference>
<feature type="region of interest" description="Disordered" evidence="1">
    <location>
        <begin position="300"/>
        <end position="366"/>
    </location>
</feature>
<feature type="compositionally biased region" description="Polar residues" evidence="1">
    <location>
        <begin position="22"/>
        <end position="34"/>
    </location>
</feature>
<organism evidence="2 3">
    <name type="scientific">Phialocephala subalpina</name>
    <dbReference type="NCBI Taxonomy" id="576137"/>
    <lineage>
        <taxon>Eukaryota</taxon>
        <taxon>Fungi</taxon>
        <taxon>Dikarya</taxon>
        <taxon>Ascomycota</taxon>
        <taxon>Pezizomycotina</taxon>
        <taxon>Leotiomycetes</taxon>
        <taxon>Helotiales</taxon>
        <taxon>Mollisiaceae</taxon>
        <taxon>Phialocephala</taxon>
        <taxon>Phialocephala fortinii species complex</taxon>
    </lineage>
</organism>
<evidence type="ECO:0000313" key="3">
    <source>
        <dbReference type="Proteomes" id="UP000184330"/>
    </source>
</evidence>